<evidence type="ECO:0000256" key="1">
    <source>
        <dbReference type="SAM" id="Phobius"/>
    </source>
</evidence>
<keyword evidence="1" id="KW-1133">Transmembrane helix</keyword>
<sequence length="57" mass="6712">MNLDSKILYIMIDVFFKHCTLYNWAYILFILDIDLHKNATTSDVCFILLHCIIVAMT</sequence>
<feature type="transmembrane region" description="Helical" evidence="1">
    <location>
        <begin position="7"/>
        <end position="27"/>
    </location>
</feature>
<dbReference type="AlphaFoldDB" id="A0A397VCP5"/>
<accession>A0A397VCP5</accession>
<name>A0A397VCP5_9GLOM</name>
<evidence type="ECO:0000313" key="3">
    <source>
        <dbReference type="Proteomes" id="UP000266673"/>
    </source>
</evidence>
<keyword evidence="3" id="KW-1185">Reference proteome</keyword>
<proteinExistence type="predicted"/>
<protein>
    <submittedName>
        <fullName evidence="2">Uncharacterized protein</fullName>
    </submittedName>
</protein>
<comment type="caution">
    <text evidence="2">The sequence shown here is derived from an EMBL/GenBank/DDBJ whole genome shotgun (WGS) entry which is preliminary data.</text>
</comment>
<reference evidence="2 3" key="1">
    <citation type="submission" date="2018-06" db="EMBL/GenBank/DDBJ databases">
        <title>Comparative genomics reveals the genomic features of Rhizophagus irregularis, R. cerebriforme, R. diaphanum and Gigaspora rosea, and their symbiotic lifestyle signature.</title>
        <authorList>
            <person name="Morin E."/>
            <person name="San Clemente H."/>
            <person name="Chen E.C.H."/>
            <person name="De La Providencia I."/>
            <person name="Hainaut M."/>
            <person name="Kuo A."/>
            <person name="Kohler A."/>
            <person name="Murat C."/>
            <person name="Tang N."/>
            <person name="Roy S."/>
            <person name="Loubradou J."/>
            <person name="Henrissat B."/>
            <person name="Grigoriev I.V."/>
            <person name="Corradi N."/>
            <person name="Roux C."/>
            <person name="Martin F.M."/>
        </authorList>
    </citation>
    <scope>NUCLEOTIDE SEQUENCE [LARGE SCALE GENOMIC DNA]</scope>
    <source>
        <strain evidence="2 3">DAOM 194757</strain>
    </source>
</reference>
<dbReference type="EMBL" id="QKWP01000429">
    <property type="protein sequence ID" value="RIB20230.1"/>
    <property type="molecule type" value="Genomic_DNA"/>
</dbReference>
<feature type="transmembrane region" description="Helical" evidence="1">
    <location>
        <begin position="39"/>
        <end position="56"/>
    </location>
</feature>
<gene>
    <name evidence="2" type="ORF">C2G38_1210752</name>
</gene>
<dbReference type="Proteomes" id="UP000266673">
    <property type="component" value="Unassembled WGS sequence"/>
</dbReference>
<keyword evidence="1" id="KW-0472">Membrane</keyword>
<keyword evidence="1" id="KW-0812">Transmembrane</keyword>
<evidence type="ECO:0000313" key="2">
    <source>
        <dbReference type="EMBL" id="RIB20230.1"/>
    </source>
</evidence>
<organism evidence="2 3">
    <name type="scientific">Gigaspora rosea</name>
    <dbReference type="NCBI Taxonomy" id="44941"/>
    <lineage>
        <taxon>Eukaryota</taxon>
        <taxon>Fungi</taxon>
        <taxon>Fungi incertae sedis</taxon>
        <taxon>Mucoromycota</taxon>
        <taxon>Glomeromycotina</taxon>
        <taxon>Glomeromycetes</taxon>
        <taxon>Diversisporales</taxon>
        <taxon>Gigasporaceae</taxon>
        <taxon>Gigaspora</taxon>
    </lineage>
</organism>